<evidence type="ECO:0000313" key="2">
    <source>
        <dbReference type="Proteomes" id="UP001162992"/>
    </source>
</evidence>
<reference evidence="2" key="1">
    <citation type="journal article" date="2024" name="Proc. Natl. Acad. Sci. U.S.A.">
        <title>Extraordinary preservation of gene collinearity over three hundred million years revealed in homosporous lycophytes.</title>
        <authorList>
            <person name="Li C."/>
            <person name="Wickell D."/>
            <person name="Kuo L.Y."/>
            <person name="Chen X."/>
            <person name="Nie B."/>
            <person name="Liao X."/>
            <person name="Peng D."/>
            <person name="Ji J."/>
            <person name="Jenkins J."/>
            <person name="Williams M."/>
            <person name="Shu S."/>
            <person name="Plott C."/>
            <person name="Barry K."/>
            <person name="Rajasekar S."/>
            <person name="Grimwood J."/>
            <person name="Han X."/>
            <person name="Sun S."/>
            <person name="Hou Z."/>
            <person name="He W."/>
            <person name="Dai G."/>
            <person name="Sun C."/>
            <person name="Schmutz J."/>
            <person name="Leebens-Mack J.H."/>
            <person name="Li F.W."/>
            <person name="Wang L."/>
        </authorList>
    </citation>
    <scope>NUCLEOTIDE SEQUENCE [LARGE SCALE GENOMIC DNA]</scope>
    <source>
        <strain evidence="2">cv. PW_Plant_1</strain>
    </source>
</reference>
<protein>
    <submittedName>
        <fullName evidence="1">Uncharacterized protein</fullName>
    </submittedName>
</protein>
<dbReference type="EMBL" id="CM055093">
    <property type="protein sequence ID" value="KAJ7564953.1"/>
    <property type="molecule type" value="Genomic_DNA"/>
</dbReference>
<accession>A0ACC2EEX4</accession>
<sequence>MAPLWIVFASGMVLMLLSSCFLNLIHNDATLRFFGNQPTYACADGFLSSFKEFPFCNTSLSIGDRVDDLVGRLTLSEKIQLLVSEAAGVPRLGVPPYQWWQEALHGVAVSPGVHFMAPIPAATSFPQVILTAASFNATLWNEIGKAVSTEGRAMYNSGLSGLTFWSPNINIFRDPRWGRGQETPGEDPLLASRYAASYVKGLQDGDYEGINGTEPSVISTPAFSQVVTNRTGPKRLKVSACCKHFTAYDMENSGGTDAFHFNAQVTVQDLEDTYNAPFKACVQDGGVSCIMCSYNRLNGVPTCADYNLLTNTIQQKWRLDGYIVSDCDAVAIINDYFHYAPTPEDAVSEVLKAGLDLNCGTYIARHAQKAIDEGKLSEVNIDEALSKLVSVQMRLGLFDGNPQNHRYGMLGPEAVCTNEHQHLALEAARQSIVLLKNEGGLLPLSKKNTRTLALIGPHGNASDAMLGNYAGIPCKFITPTQGLQAYGTVFSEPGCMNVSCEELQFLDEALEVVKKVDAIVLIVGLDENQEKEGHDRKSLLLPGQQETLVITVAAAAAAENHPVIVVVMCGGPVDISFAKDNVNISSILWIGYPGEAGGEALAQILYGDYNPGGRVPVTWYPQEFVKVSMLDMHMRPNETSEYPGRTYRFYTGKTVYDFGYGKSFTTFLSSFVLAPGTIYGKKLVRQLASFQTSPFSLGFVRDSTSKLDVEDASCDHYNIDVTLNVTNTGNREGSHVLLLYAKPPTSVKGSPKKYLVAFERIHLQAKESKNVVFWIVPCRDLALVQGEGKKVLYSGVYTLTVDKAEHSLVLILDS</sequence>
<keyword evidence="2" id="KW-1185">Reference proteome</keyword>
<proteinExistence type="predicted"/>
<organism evidence="1 2">
    <name type="scientific">Diphasiastrum complanatum</name>
    <name type="common">Issler's clubmoss</name>
    <name type="synonym">Lycopodium complanatum</name>
    <dbReference type="NCBI Taxonomy" id="34168"/>
    <lineage>
        <taxon>Eukaryota</taxon>
        <taxon>Viridiplantae</taxon>
        <taxon>Streptophyta</taxon>
        <taxon>Embryophyta</taxon>
        <taxon>Tracheophyta</taxon>
        <taxon>Lycopodiopsida</taxon>
        <taxon>Lycopodiales</taxon>
        <taxon>Lycopodiaceae</taxon>
        <taxon>Lycopodioideae</taxon>
        <taxon>Diphasiastrum</taxon>
    </lineage>
</organism>
<name>A0ACC2EEX4_DIPCM</name>
<evidence type="ECO:0000313" key="1">
    <source>
        <dbReference type="EMBL" id="KAJ7564953.1"/>
    </source>
</evidence>
<gene>
    <name evidence="1" type="ORF">O6H91_02G040900</name>
</gene>
<dbReference type="Proteomes" id="UP001162992">
    <property type="component" value="Chromosome 2"/>
</dbReference>
<comment type="caution">
    <text evidence="1">The sequence shown here is derived from an EMBL/GenBank/DDBJ whole genome shotgun (WGS) entry which is preliminary data.</text>
</comment>